<gene>
    <name evidence="2" type="ordered locus">Cyan10605_3498</name>
</gene>
<dbReference type="InterPro" id="IPR012337">
    <property type="entry name" value="RNaseH-like_sf"/>
</dbReference>
<dbReference type="AlphaFoldDB" id="K9Z9Y4"/>
<dbReference type="Proteomes" id="UP000010480">
    <property type="component" value="Plasmid pCYAN10605.01"/>
</dbReference>
<dbReference type="Pfam" id="PF00929">
    <property type="entry name" value="RNase_T"/>
    <property type="match status" value="1"/>
</dbReference>
<geneLocation type="plasmid" evidence="2 3">
    <name>pCYAN10605.01</name>
</geneLocation>
<evidence type="ECO:0000259" key="1">
    <source>
        <dbReference type="SMART" id="SM00479"/>
    </source>
</evidence>
<protein>
    <submittedName>
        <fullName evidence="2">Exonuclease RNase T and DNA polymerase III</fullName>
    </submittedName>
</protein>
<dbReference type="SUPFAM" id="SSF53098">
    <property type="entry name" value="Ribonuclease H-like"/>
    <property type="match status" value="1"/>
</dbReference>
<dbReference type="Gene3D" id="3.30.420.10">
    <property type="entry name" value="Ribonuclease H-like superfamily/Ribonuclease H"/>
    <property type="match status" value="1"/>
</dbReference>
<dbReference type="HOGENOM" id="CLU_1010909_0_0_3"/>
<dbReference type="InterPro" id="IPR013520">
    <property type="entry name" value="Ribonucl_H"/>
</dbReference>
<evidence type="ECO:0000313" key="2">
    <source>
        <dbReference type="EMBL" id="AFZ55532.1"/>
    </source>
</evidence>
<dbReference type="GO" id="GO:0045004">
    <property type="term" value="P:DNA replication proofreading"/>
    <property type="evidence" value="ECO:0007669"/>
    <property type="project" value="TreeGrafter"/>
</dbReference>
<feature type="domain" description="Exonuclease" evidence="1">
    <location>
        <begin position="70"/>
        <end position="227"/>
    </location>
</feature>
<proteinExistence type="predicted"/>
<dbReference type="eggNOG" id="COG0847">
    <property type="taxonomic scope" value="Bacteria"/>
</dbReference>
<dbReference type="EMBL" id="CP003948">
    <property type="protein sequence ID" value="AFZ55532.1"/>
    <property type="molecule type" value="Genomic_DNA"/>
</dbReference>
<reference evidence="3" key="1">
    <citation type="journal article" date="2013" name="Proc. Natl. Acad. Sci. U.S.A.">
        <title>Improving the coverage of the cyanobacterial phylum using diversity-driven genome sequencing.</title>
        <authorList>
            <person name="Shih P.M."/>
            <person name="Wu D."/>
            <person name="Latifi A."/>
            <person name="Axen S.D."/>
            <person name="Fewer D.P."/>
            <person name="Talla E."/>
            <person name="Calteau A."/>
            <person name="Cai F."/>
            <person name="Tandeau de Marsac N."/>
            <person name="Rippka R."/>
            <person name="Herdman M."/>
            <person name="Sivonen K."/>
            <person name="Coursin T."/>
            <person name="Laurent T."/>
            <person name="Goodwin L."/>
            <person name="Nolan M."/>
            <person name="Davenport K.W."/>
            <person name="Han C.S."/>
            <person name="Rubin E.M."/>
            <person name="Eisen J.A."/>
            <person name="Woyke T."/>
            <person name="Gugger M."/>
            <person name="Kerfeld C.A."/>
        </authorList>
    </citation>
    <scope>NUCLEOTIDE SEQUENCE [LARGE SCALE GENOMIC DNA]</scope>
    <source>
        <strain evidence="3">PCC 10605</strain>
        <plasmid evidence="3">Plasmid pCYAN10605.01</plasmid>
    </source>
</reference>
<dbReference type="InterPro" id="IPR036397">
    <property type="entry name" value="RNaseH_sf"/>
</dbReference>
<dbReference type="RefSeq" id="WP_015221250.1">
    <property type="nucleotide sequence ID" value="NC_019777.1"/>
</dbReference>
<keyword evidence="2" id="KW-0614">Plasmid</keyword>
<dbReference type="CDD" id="cd06127">
    <property type="entry name" value="DEDDh"/>
    <property type="match status" value="1"/>
</dbReference>
<dbReference type="OrthoDB" id="9803913at2"/>
<sequence>MITRKYTLLLFDIKDSNSVKSKRQLTKKQKLGLEKGRIKREIKQFLNHEYDRILDYNRAVKWANKWRNDKFLILDTETTGLENTEIIEIAVINQDKQILINTLVKPACFIPYEVIKIHSITNEMVADAPCFTNIYDRLKEILSNQNVLIYNTSFDHPIINSECRRNELPRINFNSHCLMEMYAIFMGEYSGYYDDYKWQPLNGGHRALDDCLRAFEVLEEMADSTIDIVEYLYDIFSDSILTKEEICHCYQE</sequence>
<dbReference type="PANTHER" id="PTHR30231">
    <property type="entry name" value="DNA POLYMERASE III SUBUNIT EPSILON"/>
    <property type="match status" value="1"/>
</dbReference>
<keyword evidence="3" id="KW-1185">Reference proteome</keyword>
<keyword evidence="2" id="KW-0269">Exonuclease</keyword>
<dbReference type="PANTHER" id="PTHR30231:SF41">
    <property type="entry name" value="DNA POLYMERASE III SUBUNIT EPSILON"/>
    <property type="match status" value="1"/>
</dbReference>
<name>K9Z9Y4_CYAAP</name>
<dbReference type="KEGG" id="can:Cyan10605_3498"/>
<organism evidence="2 3">
    <name type="scientific">Cyanobacterium aponinum (strain PCC 10605)</name>
    <dbReference type="NCBI Taxonomy" id="755178"/>
    <lineage>
        <taxon>Bacteria</taxon>
        <taxon>Bacillati</taxon>
        <taxon>Cyanobacteriota</taxon>
        <taxon>Cyanophyceae</taxon>
        <taxon>Oscillatoriophycideae</taxon>
        <taxon>Chroococcales</taxon>
        <taxon>Geminocystaceae</taxon>
        <taxon>Cyanobacterium</taxon>
    </lineage>
</organism>
<keyword evidence="2" id="KW-0378">Hydrolase</keyword>
<accession>K9Z9Y4</accession>
<evidence type="ECO:0000313" key="3">
    <source>
        <dbReference type="Proteomes" id="UP000010480"/>
    </source>
</evidence>
<keyword evidence="2" id="KW-0540">Nuclease</keyword>
<dbReference type="GO" id="GO:0005829">
    <property type="term" value="C:cytosol"/>
    <property type="evidence" value="ECO:0007669"/>
    <property type="project" value="TreeGrafter"/>
</dbReference>
<dbReference type="GO" id="GO:0008408">
    <property type="term" value="F:3'-5' exonuclease activity"/>
    <property type="evidence" value="ECO:0007669"/>
    <property type="project" value="TreeGrafter"/>
</dbReference>
<dbReference type="GO" id="GO:0003676">
    <property type="term" value="F:nucleic acid binding"/>
    <property type="evidence" value="ECO:0007669"/>
    <property type="project" value="InterPro"/>
</dbReference>
<dbReference type="SMART" id="SM00479">
    <property type="entry name" value="EXOIII"/>
    <property type="match status" value="1"/>
</dbReference>